<proteinExistence type="predicted"/>
<evidence type="ECO:0000256" key="1">
    <source>
        <dbReference type="SAM" id="Coils"/>
    </source>
</evidence>
<dbReference type="InterPro" id="IPR000253">
    <property type="entry name" value="FHA_dom"/>
</dbReference>
<protein>
    <recommendedName>
        <fullName evidence="3">FHA domain-containing protein</fullName>
    </recommendedName>
</protein>
<feature type="region of interest" description="Disordered" evidence="2">
    <location>
        <begin position="169"/>
        <end position="247"/>
    </location>
</feature>
<dbReference type="Proteomes" id="UP001215280">
    <property type="component" value="Unassembled WGS sequence"/>
</dbReference>
<reference evidence="4" key="1">
    <citation type="submission" date="2023-03" db="EMBL/GenBank/DDBJ databases">
        <title>Massive genome expansion in bonnet fungi (Mycena s.s.) driven by repeated elements and novel gene families across ecological guilds.</title>
        <authorList>
            <consortium name="Lawrence Berkeley National Laboratory"/>
            <person name="Harder C.B."/>
            <person name="Miyauchi S."/>
            <person name="Viragh M."/>
            <person name="Kuo A."/>
            <person name="Thoen E."/>
            <person name="Andreopoulos B."/>
            <person name="Lu D."/>
            <person name="Skrede I."/>
            <person name="Drula E."/>
            <person name="Henrissat B."/>
            <person name="Morin E."/>
            <person name="Kohler A."/>
            <person name="Barry K."/>
            <person name="LaButti K."/>
            <person name="Morin E."/>
            <person name="Salamov A."/>
            <person name="Lipzen A."/>
            <person name="Mereny Z."/>
            <person name="Hegedus B."/>
            <person name="Baldrian P."/>
            <person name="Stursova M."/>
            <person name="Weitz H."/>
            <person name="Taylor A."/>
            <person name="Grigoriev I.V."/>
            <person name="Nagy L.G."/>
            <person name="Martin F."/>
            <person name="Kauserud H."/>
        </authorList>
    </citation>
    <scope>NUCLEOTIDE SEQUENCE</scope>
    <source>
        <strain evidence="4">CBHHK188m</strain>
    </source>
</reference>
<evidence type="ECO:0000256" key="2">
    <source>
        <dbReference type="SAM" id="MobiDB-lite"/>
    </source>
</evidence>
<comment type="caution">
    <text evidence="4">The sequence shown here is derived from an EMBL/GenBank/DDBJ whole genome shotgun (WGS) entry which is preliminary data.</text>
</comment>
<dbReference type="Gene3D" id="2.60.200.20">
    <property type="match status" value="1"/>
</dbReference>
<dbReference type="PANTHER" id="PTHR23308">
    <property type="entry name" value="NUCLEAR INHIBITOR OF PROTEIN PHOSPHATASE-1"/>
    <property type="match status" value="1"/>
</dbReference>
<gene>
    <name evidence="4" type="ORF">DFH07DRAFT_831708</name>
</gene>
<organism evidence="4 5">
    <name type="scientific">Mycena maculata</name>
    <dbReference type="NCBI Taxonomy" id="230809"/>
    <lineage>
        <taxon>Eukaryota</taxon>
        <taxon>Fungi</taxon>
        <taxon>Dikarya</taxon>
        <taxon>Basidiomycota</taxon>
        <taxon>Agaricomycotina</taxon>
        <taxon>Agaricomycetes</taxon>
        <taxon>Agaricomycetidae</taxon>
        <taxon>Agaricales</taxon>
        <taxon>Marasmiineae</taxon>
        <taxon>Mycenaceae</taxon>
        <taxon>Mycena</taxon>
    </lineage>
</organism>
<keyword evidence="5" id="KW-1185">Reference proteome</keyword>
<dbReference type="InterPro" id="IPR050923">
    <property type="entry name" value="Cell_Proc_Reg/RNA_Proc"/>
</dbReference>
<dbReference type="AlphaFoldDB" id="A0AAD7IN19"/>
<feature type="coiled-coil region" evidence="1">
    <location>
        <begin position="498"/>
        <end position="525"/>
    </location>
</feature>
<keyword evidence="1" id="KW-0175">Coiled coil</keyword>
<dbReference type="Pfam" id="PF00498">
    <property type="entry name" value="FHA"/>
    <property type="match status" value="1"/>
</dbReference>
<feature type="region of interest" description="Disordered" evidence="2">
    <location>
        <begin position="306"/>
        <end position="345"/>
    </location>
</feature>
<evidence type="ECO:0000259" key="3">
    <source>
        <dbReference type="PROSITE" id="PS50006"/>
    </source>
</evidence>
<evidence type="ECO:0000313" key="4">
    <source>
        <dbReference type="EMBL" id="KAJ7746900.1"/>
    </source>
</evidence>
<accession>A0AAD7IN19</accession>
<feature type="coiled-coil region" evidence="1">
    <location>
        <begin position="575"/>
        <end position="606"/>
    </location>
</feature>
<dbReference type="InterPro" id="IPR008984">
    <property type="entry name" value="SMAD_FHA_dom_sf"/>
</dbReference>
<evidence type="ECO:0000313" key="5">
    <source>
        <dbReference type="Proteomes" id="UP001215280"/>
    </source>
</evidence>
<sequence>MPDDDCIQYLGTKPASRPQIPHHPFLSSSQRPVTGVALHIEKSATEEGHGLIFRKSEEPVVHIGRRPGSHSDKSASEAGKAFFTCPVVSRHHAKITFSDSGHVYLCDLDSHHGTHIRKRDEALSKRINPQTPTLLADGDVITFGKSVGSDKGLVRPVVARVDLMYGSHPPLKPLVVPGSGSAEGKTSLPMRPPSGRYGVYAAASSEASSSSDELASPDSHDSDIEEISGPSRAVPPPWHDNTSGDATSPIQVMQKQSYTCLPRQYSPSPFGSPGEFRLFSPGPLPSSPLFDRDSFCNVGFDAYSNDIFEDDDDSENSNYSRSTSPMDLSSSPEPAEPPAVENKTSLMAVGEPVIIGAWPRSRSSSPAPSIFSSSFPPVRLVAPVEECVAATPVVNEAQSPEEPEEVWVAVPDAAERAVDQVVTADKDESEKANESSENVQLKTSLATLKTEVAKLHAHRRKYKQRFNDNVHAMGEKFSDLEERTTEAHDLYHLLSDRLEENVDAFHEAQAQLDALEGRMDAAAEVAPESTTPTSPYTDEAKASAEALKELVVGAYSASWTRYQTLMPVAEMTALRDTARKEMADEMKSVREAKDALRSLAEEVQAQVCL</sequence>
<name>A0AAD7IN19_9AGAR</name>
<dbReference type="CDD" id="cd00060">
    <property type="entry name" value="FHA"/>
    <property type="match status" value="1"/>
</dbReference>
<feature type="compositionally biased region" description="Low complexity" evidence="2">
    <location>
        <begin position="201"/>
        <end position="217"/>
    </location>
</feature>
<dbReference type="SUPFAM" id="SSF49879">
    <property type="entry name" value="SMAD/FHA domain"/>
    <property type="match status" value="1"/>
</dbReference>
<feature type="domain" description="FHA" evidence="3">
    <location>
        <begin position="61"/>
        <end position="121"/>
    </location>
</feature>
<dbReference type="PROSITE" id="PS50006">
    <property type="entry name" value="FHA_DOMAIN"/>
    <property type="match status" value="1"/>
</dbReference>
<dbReference type="EMBL" id="JARJLG010000096">
    <property type="protein sequence ID" value="KAJ7746900.1"/>
    <property type="molecule type" value="Genomic_DNA"/>
</dbReference>